<sequence>VKHYIRFGLNQNNGAAQTDIFLVDKTGKVDLDAPILWDFDQITQMSALPIDEKPLIISGGRFTTIANRAESRYTYYSRNILIKRSHVVIDGLEHRIRGEGEQGAPYGGFLNISDCAYVTVKNTILTGHKTYTTIGAAGKPVSMGSYDISANRALNVSFINCSQTNDINDRTYWGILGSNYCKNMLYDHCVLSRFDAHMGVANATIRNSTLGHMGINAIGSGTLRVENSTIRGNTLVNLRSDYGSTWQGELLIRNCIFVPAGGRQGSPSLIGGANSGQHDFGYTCYMPERVVLENLHIDDSNHAENYQGPALFSNFNPQLTDSSYQEKFPYVITKEVILRNVTTASGKPLRISDNTFMFRNVKLNVQ</sequence>
<keyword evidence="2" id="KW-1185">Reference proteome</keyword>
<protein>
    <recommendedName>
        <fullName evidence="3">Right-handed parallel beta-helix repeat-containing protein</fullName>
    </recommendedName>
</protein>
<dbReference type="SUPFAM" id="SSF51126">
    <property type="entry name" value="Pectin lyase-like"/>
    <property type="match status" value="1"/>
</dbReference>
<organism evidence="1 2">
    <name type="scientific">Rhodocytophaga aerolata</name>
    <dbReference type="NCBI Taxonomy" id="455078"/>
    <lineage>
        <taxon>Bacteria</taxon>
        <taxon>Pseudomonadati</taxon>
        <taxon>Bacteroidota</taxon>
        <taxon>Cytophagia</taxon>
        <taxon>Cytophagales</taxon>
        <taxon>Rhodocytophagaceae</taxon>
        <taxon>Rhodocytophaga</taxon>
    </lineage>
</organism>
<dbReference type="RefSeq" id="WP_302042789.1">
    <property type="nucleotide sequence ID" value="NZ_JAUKPO010000167.1"/>
</dbReference>
<reference evidence="1" key="1">
    <citation type="submission" date="2023-07" db="EMBL/GenBank/DDBJ databases">
        <title>The genome sequence of Rhodocytophaga aerolata KACC 12507.</title>
        <authorList>
            <person name="Zhang X."/>
        </authorList>
    </citation>
    <scope>NUCLEOTIDE SEQUENCE</scope>
    <source>
        <strain evidence="1">KACC 12507</strain>
    </source>
</reference>
<gene>
    <name evidence="1" type="ORF">Q0590_37360</name>
</gene>
<dbReference type="InterPro" id="IPR011050">
    <property type="entry name" value="Pectin_lyase_fold/virulence"/>
</dbReference>
<dbReference type="Proteomes" id="UP001168528">
    <property type="component" value="Unassembled WGS sequence"/>
</dbReference>
<dbReference type="EMBL" id="JAUKPO010000167">
    <property type="protein sequence ID" value="MDO1451998.1"/>
    <property type="molecule type" value="Genomic_DNA"/>
</dbReference>
<evidence type="ECO:0000313" key="2">
    <source>
        <dbReference type="Proteomes" id="UP001168528"/>
    </source>
</evidence>
<feature type="non-terminal residue" evidence="1">
    <location>
        <position position="1"/>
    </location>
</feature>
<comment type="caution">
    <text evidence="1">The sequence shown here is derived from an EMBL/GenBank/DDBJ whole genome shotgun (WGS) entry which is preliminary data.</text>
</comment>
<evidence type="ECO:0000313" key="1">
    <source>
        <dbReference type="EMBL" id="MDO1451998.1"/>
    </source>
</evidence>
<accession>A0ABT8RIS5</accession>
<proteinExistence type="predicted"/>
<name>A0ABT8RIS5_9BACT</name>
<evidence type="ECO:0008006" key="3">
    <source>
        <dbReference type="Google" id="ProtNLM"/>
    </source>
</evidence>